<feature type="compositionally biased region" description="Gly residues" evidence="1">
    <location>
        <begin position="257"/>
        <end position="270"/>
    </location>
</feature>
<organism evidence="2 3">
    <name type="scientific">Kitasatospora paracochleata</name>
    <dbReference type="NCBI Taxonomy" id="58354"/>
    <lineage>
        <taxon>Bacteria</taxon>
        <taxon>Bacillati</taxon>
        <taxon>Actinomycetota</taxon>
        <taxon>Actinomycetes</taxon>
        <taxon>Kitasatosporales</taxon>
        <taxon>Streptomycetaceae</taxon>
        <taxon>Kitasatospora</taxon>
    </lineage>
</organism>
<dbReference type="Proteomes" id="UP001206483">
    <property type="component" value="Unassembled WGS sequence"/>
</dbReference>
<name>A0ABT1J5S5_9ACTN</name>
<proteinExistence type="predicted"/>
<sequence length="307" mass="29194">MSTNRSRRIDRHAAERLLGGGAVGSEAGQASLTGQTALAELLAAAKADAAPAGSPLPGEEQAMAAFRAARHSTATRPTARQHRRRTMADTALARAFSAKALAAALAATAVGGVAVAASTGNLPTVLGGGGGGNDTPVVAGPTGHATRSGSASAGSTGGAGDPSGRGVASGGAKASPGAGDGSSQPGDEASGKPSDKGTGAGDVPDLAKLCKIVQDRLGSGAKARDLAAEQNLQPLFKEAGGAEKVAAYCATLPAGKDGSGSGGSTGGTSGNGHDKASPSPEDTKGGRTVKSPTPTADQKAGGSGSGG</sequence>
<feature type="compositionally biased region" description="Low complexity" evidence="1">
    <location>
        <begin position="142"/>
        <end position="154"/>
    </location>
</feature>
<feature type="compositionally biased region" description="Gly residues" evidence="1">
    <location>
        <begin position="155"/>
        <end position="169"/>
    </location>
</feature>
<comment type="caution">
    <text evidence="2">The sequence shown here is derived from an EMBL/GenBank/DDBJ whole genome shotgun (WGS) entry which is preliminary data.</text>
</comment>
<accession>A0ABT1J5S5</accession>
<feature type="compositionally biased region" description="Low complexity" evidence="1">
    <location>
        <begin position="170"/>
        <end position="183"/>
    </location>
</feature>
<protein>
    <submittedName>
        <fullName evidence="2">Uncharacterized protein</fullName>
    </submittedName>
</protein>
<feature type="region of interest" description="Disordered" evidence="1">
    <location>
        <begin position="127"/>
        <end position="203"/>
    </location>
</feature>
<evidence type="ECO:0000313" key="2">
    <source>
        <dbReference type="EMBL" id="MCP2312782.1"/>
    </source>
</evidence>
<gene>
    <name evidence="2" type="ORF">FHR36_005963</name>
</gene>
<reference evidence="2 3" key="1">
    <citation type="submission" date="2022-06" db="EMBL/GenBank/DDBJ databases">
        <title>Sequencing the genomes of 1000 actinobacteria strains.</title>
        <authorList>
            <person name="Klenk H.-P."/>
        </authorList>
    </citation>
    <scope>NUCLEOTIDE SEQUENCE [LARGE SCALE GENOMIC DNA]</scope>
    <source>
        <strain evidence="2 3">DSM 41656</strain>
    </source>
</reference>
<feature type="compositionally biased region" description="Basic and acidic residues" evidence="1">
    <location>
        <begin position="272"/>
        <end position="285"/>
    </location>
</feature>
<feature type="region of interest" description="Disordered" evidence="1">
    <location>
        <begin position="252"/>
        <end position="307"/>
    </location>
</feature>
<evidence type="ECO:0000256" key="1">
    <source>
        <dbReference type="SAM" id="MobiDB-lite"/>
    </source>
</evidence>
<dbReference type="EMBL" id="JAMZDX010000006">
    <property type="protein sequence ID" value="MCP2312782.1"/>
    <property type="molecule type" value="Genomic_DNA"/>
</dbReference>
<evidence type="ECO:0000313" key="3">
    <source>
        <dbReference type="Proteomes" id="UP001206483"/>
    </source>
</evidence>
<keyword evidence="3" id="KW-1185">Reference proteome</keyword>
<dbReference type="RefSeq" id="WP_253802165.1">
    <property type="nucleotide sequence ID" value="NZ_BAAAUB010000105.1"/>
</dbReference>